<accession>A0ABD3NNH6</accession>
<evidence type="ECO:0000256" key="2">
    <source>
        <dbReference type="SAM" id="Phobius"/>
    </source>
</evidence>
<evidence type="ECO:0000313" key="3">
    <source>
        <dbReference type="EMBL" id="KAL3777123.1"/>
    </source>
</evidence>
<dbReference type="EMBL" id="JALLPJ020001064">
    <property type="protein sequence ID" value="KAL3777123.1"/>
    <property type="molecule type" value="Genomic_DNA"/>
</dbReference>
<feature type="transmembrane region" description="Helical" evidence="2">
    <location>
        <begin position="37"/>
        <end position="57"/>
    </location>
</feature>
<gene>
    <name evidence="3" type="ORF">ACHAWO_004089</name>
</gene>
<sequence>MMKNGYSQSQQPKSNMAASNNIHSRTPSPRKLSQSQALFTLSALVYSTIVMIGNFYVHKHLSGQLYDGESLKADFFADGHNNARDEIPSPSYPFGELYDGDTLTSIILQQVQPPVDDSQKPFRLRFKPGSLNLSTQQTLPYCYSDPSIYKQHFPQALHQVTSISDTYMLIYLMLPKSASSTARWVMDNVLNASDAPLSALGYELNEGGDYENYTTLTFVRDPLSRFFSSYDEVFLRYGPWMKKRKGDFFKKYNDFVHPYPYLYENMTDWDDYQDAFCPQSLGKERCTRMETKENGTLALRFERFVWDYDGVSPFDLHLHLQAPYLSNRRTGKPKRIDEIYSTTNASESWKYIADFYGEYIPDDGVLDARSAPRRVNASFVSLRTKQRICQLSAIDYCCLNLELPPECDISESDLNIYCSLEMNKRGEFQIQPWFHPHQVEVSDRPAYLRVG</sequence>
<keyword evidence="2" id="KW-0472">Membrane</keyword>
<dbReference type="AlphaFoldDB" id="A0ABD3NNH6"/>
<dbReference type="Proteomes" id="UP001530400">
    <property type="component" value="Unassembled WGS sequence"/>
</dbReference>
<proteinExistence type="predicted"/>
<evidence type="ECO:0000313" key="4">
    <source>
        <dbReference type="Proteomes" id="UP001530400"/>
    </source>
</evidence>
<keyword evidence="2" id="KW-1133">Transmembrane helix</keyword>
<keyword evidence="4" id="KW-1185">Reference proteome</keyword>
<protein>
    <submittedName>
        <fullName evidence="3">Uncharacterized protein</fullName>
    </submittedName>
</protein>
<feature type="region of interest" description="Disordered" evidence="1">
    <location>
        <begin position="1"/>
        <end position="30"/>
    </location>
</feature>
<reference evidence="3 4" key="1">
    <citation type="submission" date="2024-10" db="EMBL/GenBank/DDBJ databases">
        <title>Updated reference genomes for cyclostephanoid diatoms.</title>
        <authorList>
            <person name="Roberts W.R."/>
            <person name="Alverson A.J."/>
        </authorList>
    </citation>
    <scope>NUCLEOTIDE SEQUENCE [LARGE SCALE GENOMIC DNA]</scope>
    <source>
        <strain evidence="3 4">AJA010-31</strain>
    </source>
</reference>
<organism evidence="3 4">
    <name type="scientific">Cyclotella atomus</name>
    <dbReference type="NCBI Taxonomy" id="382360"/>
    <lineage>
        <taxon>Eukaryota</taxon>
        <taxon>Sar</taxon>
        <taxon>Stramenopiles</taxon>
        <taxon>Ochrophyta</taxon>
        <taxon>Bacillariophyta</taxon>
        <taxon>Coscinodiscophyceae</taxon>
        <taxon>Thalassiosirophycidae</taxon>
        <taxon>Stephanodiscales</taxon>
        <taxon>Stephanodiscaceae</taxon>
        <taxon>Cyclotella</taxon>
    </lineage>
</organism>
<keyword evidence="2" id="KW-0812">Transmembrane</keyword>
<dbReference type="InterPro" id="IPR005331">
    <property type="entry name" value="Sulfotransferase"/>
</dbReference>
<comment type="caution">
    <text evidence="3">The sequence shown here is derived from an EMBL/GenBank/DDBJ whole genome shotgun (WGS) entry which is preliminary data.</text>
</comment>
<evidence type="ECO:0000256" key="1">
    <source>
        <dbReference type="SAM" id="MobiDB-lite"/>
    </source>
</evidence>
<name>A0ABD3NNH6_9STRA</name>
<dbReference type="Pfam" id="PF03567">
    <property type="entry name" value="Sulfotransfer_2"/>
    <property type="match status" value="1"/>
</dbReference>